<feature type="compositionally biased region" description="Low complexity" evidence="2">
    <location>
        <begin position="741"/>
        <end position="751"/>
    </location>
</feature>
<keyword evidence="1" id="KW-0175">Coiled coil</keyword>
<feature type="region of interest" description="Disordered" evidence="2">
    <location>
        <begin position="989"/>
        <end position="1012"/>
    </location>
</feature>
<feature type="compositionally biased region" description="Basic and acidic residues" evidence="2">
    <location>
        <begin position="706"/>
        <end position="719"/>
    </location>
</feature>
<evidence type="ECO:0000256" key="1">
    <source>
        <dbReference type="SAM" id="Coils"/>
    </source>
</evidence>
<name>A0ABW1VPQ0_9GAMM</name>
<organism evidence="4 5">
    <name type="scientific">Tatumella punctata</name>
    <dbReference type="NCBI Taxonomy" id="399969"/>
    <lineage>
        <taxon>Bacteria</taxon>
        <taxon>Pseudomonadati</taxon>
        <taxon>Pseudomonadota</taxon>
        <taxon>Gammaproteobacteria</taxon>
        <taxon>Enterobacterales</taxon>
        <taxon>Erwiniaceae</taxon>
        <taxon>Tatumella</taxon>
    </lineage>
</organism>
<feature type="coiled-coil region" evidence="1">
    <location>
        <begin position="832"/>
        <end position="935"/>
    </location>
</feature>
<dbReference type="InterPro" id="IPR038729">
    <property type="entry name" value="Rad50/SbcC_AAA"/>
</dbReference>
<evidence type="ECO:0000259" key="3">
    <source>
        <dbReference type="Pfam" id="PF13476"/>
    </source>
</evidence>
<proteinExistence type="predicted"/>
<sequence>MKILTLRFKNLNALRGEWTIDFRQPPFAGNGLFAITGDTGAGKTTLLDAICLALYHQTPRLGSITPAQNELMTRGTSECLAEVEFEIKGEAWRAFWSQNRARGQHNGKLQPPRVELARCSDNVIVADKIQDKLRLTEQLSGLNFQRFTRSMMLSQGQFAAFLNAPSADRAELLEELTGTEIYGQISQTVFEKHKQLRQQLDTLQAGVSGVVLLDEETRRQITEQQTLLQQSELQLQQDSQRISQAQHWLQQDQSLVSQQQQREQQHQETSRLWQQAEPIRQRLADNQPAEKIRDNWQQLQRYLQQQQQQTEALQVSAARRQQAEAAQQQAHRQHENSESGLEKLQQQQQQLESLLTGQVIPLDQKITAQQQLSDTTQQQLMHQQQTLAQSEQQHTAGQHQLQVLTARRSQWLSWREQHLKIAGYGPSLSVWQHQQTQWQQQQQSARQAEQQLSVLQQRITEQQTALTALNRNAAPLEQAATAAADELQRCETLQAHLENDITSQQLRQTLEQYQTQRARHQQLLRLASGAAPVQQQLTRLQAEQAALQQQISQDEQTLVRCRQSFTEQTKQLQAITTLCELEAKIINLSALRQQLEEGQPCPLCGSSAHPAAEQYSQLQPDENLQQKRRLENLVAELREQGTGCKARLAQAADRGQQLNHDTEKLTGQLAALQTQWQQLTQTAQLDCDLSDSAALEAYIQAAEHGESQARQRLQQREKAATASQQARDALYQSKEKRQAHQQQSGLLGQQLDNSRQTATEHQSRSQLAGQQAESLAGQLRTDLSHYQLTLPDDASAAARWFTQQQALWRDWQENEKQLRDSEPEHIRLTTALDSLQQEINGQQQLLKEAQQLLVLQLSQLTTLRKQRRELFGDQETEQARQTLQQQVQHQQQQTRTLQQQWQQTENQLSQITGQHHQLELQVRQLREQTEHCQQQFSAALQQQGFDSQQAFTDALLDSEQASELRSQLQQREQALSQTDILLRQATEALTQHRQQRPADSHDDGDLLSQRQQQLQQQLKDNLHQQGEIRQQLQADDRYRQQQQQLLTQIHEQQRLLADWDQLNRLIGSATGSLFRRFAQGLTLDHLVWLANQQLARLHGRYLLQRQASDALELSVIDTWQADNQRDTRTLSGGESFLVSLALALALSDLVSDKNRIESLFLDEGFGTLDTGSLDIALDALDSLNASGKIIGVISHVEAMKERIPLQIKVIKVNGLGYSKLELPAP</sequence>
<protein>
    <submittedName>
        <fullName evidence="4">AAA family ATPase</fullName>
    </submittedName>
</protein>
<dbReference type="Gene3D" id="3.40.50.300">
    <property type="entry name" value="P-loop containing nucleotide triphosphate hydrolases"/>
    <property type="match status" value="2"/>
</dbReference>
<evidence type="ECO:0000313" key="4">
    <source>
        <dbReference type="EMBL" id="MFC6362275.1"/>
    </source>
</evidence>
<feature type="compositionally biased region" description="Low complexity" evidence="2">
    <location>
        <begin position="314"/>
        <end position="330"/>
    </location>
</feature>
<dbReference type="PANTHER" id="PTHR32114:SF2">
    <property type="entry name" value="ABC TRANSPORTER ABCH.3"/>
    <property type="match status" value="1"/>
</dbReference>
<reference evidence="5" key="1">
    <citation type="journal article" date="2019" name="Int. J. Syst. Evol. Microbiol.">
        <title>The Global Catalogue of Microorganisms (GCM) 10K type strain sequencing project: providing services to taxonomists for standard genome sequencing and annotation.</title>
        <authorList>
            <consortium name="The Broad Institute Genomics Platform"/>
            <consortium name="The Broad Institute Genome Sequencing Center for Infectious Disease"/>
            <person name="Wu L."/>
            <person name="Ma J."/>
        </authorList>
    </citation>
    <scope>NUCLEOTIDE SEQUENCE [LARGE SCALE GENOMIC DNA]</scope>
    <source>
        <strain evidence="5">CGMCC 4.1530</strain>
    </source>
</reference>
<dbReference type="SUPFAM" id="SSF52540">
    <property type="entry name" value="P-loop containing nucleoside triphosphate hydrolases"/>
    <property type="match status" value="2"/>
</dbReference>
<feature type="coiled-coil region" evidence="1">
    <location>
        <begin position="438"/>
        <end position="472"/>
    </location>
</feature>
<dbReference type="EMBL" id="JBHSUC010000009">
    <property type="protein sequence ID" value="MFC6362275.1"/>
    <property type="molecule type" value="Genomic_DNA"/>
</dbReference>
<dbReference type="Proteomes" id="UP001596215">
    <property type="component" value="Unassembled WGS sequence"/>
</dbReference>
<dbReference type="Pfam" id="PF13558">
    <property type="entry name" value="SbcC_Walker_B"/>
    <property type="match status" value="1"/>
</dbReference>
<keyword evidence="5" id="KW-1185">Reference proteome</keyword>
<feature type="coiled-coil region" evidence="1">
    <location>
        <begin position="503"/>
        <end position="557"/>
    </location>
</feature>
<evidence type="ECO:0000256" key="2">
    <source>
        <dbReference type="SAM" id="MobiDB-lite"/>
    </source>
</evidence>
<feature type="compositionally biased region" description="Basic and acidic residues" evidence="2">
    <location>
        <begin position="332"/>
        <end position="341"/>
    </location>
</feature>
<gene>
    <name evidence="4" type="ORF">ACFP73_09220</name>
</gene>
<feature type="region of interest" description="Disordered" evidence="2">
    <location>
        <begin position="314"/>
        <end position="344"/>
    </location>
</feature>
<comment type="caution">
    <text evidence="4">The sequence shown here is derived from an EMBL/GenBank/DDBJ whole genome shotgun (WGS) entry which is preliminary data.</text>
</comment>
<dbReference type="Pfam" id="PF13476">
    <property type="entry name" value="AAA_23"/>
    <property type="match status" value="1"/>
</dbReference>
<feature type="domain" description="Rad50/SbcC-type AAA" evidence="3">
    <location>
        <begin position="6"/>
        <end position="205"/>
    </location>
</feature>
<evidence type="ECO:0000313" key="5">
    <source>
        <dbReference type="Proteomes" id="UP001596215"/>
    </source>
</evidence>
<dbReference type="PANTHER" id="PTHR32114">
    <property type="entry name" value="ABC TRANSPORTER ABCH.3"/>
    <property type="match status" value="1"/>
</dbReference>
<feature type="region of interest" description="Disordered" evidence="2">
    <location>
        <begin position="706"/>
        <end position="774"/>
    </location>
</feature>
<dbReference type="InterPro" id="IPR027417">
    <property type="entry name" value="P-loop_NTPase"/>
</dbReference>
<dbReference type="RefSeq" id="WP_212707896.1">
    <property type="nucleotide sequence ID" value="NZ_BAAAFW010000054.1"/>
</dbReference>
<feature type="compositionally biased region" description="Polar residues" evidence="2">
    <location>
        <begin position="752"/>
        <end position="773"/>
    </location>
</feature>
<accession>A0ABW1VPQ0</accession>